<evidence type="ECO:0000313" key="2">
    <source>
        <dbReference type="Proteomes" id="UP000805193"/>
    </source>
</evidence>
<organism evidence="1 2">
    <name type="scientific">Ixodes persulcatus</name>
    <name type="common">Taiga tick</name>
    <dbReference type="NCBI Taxonomy" id="34615"/>
    <lineage>
        <taxon>Eukaryota</taxon>
        <taxon>Metazoa</taxon>
        <taxon>Ecdysozoa</taxon>
        <taxon>Arthropoda</taxon>
        <taxon>Chelicerata</taxon>
        <taxon>Arachnida</taxon>
        <taxon>Acari</taxon>
        <taxon>Parasitiformes</taxon>
        <taxon>Ixodida</taxon>
        <taxon>Ixodoidea</taxon>
        <taxon>Ixodidae</taxon>
        <taxon>Ixodinae</taxon>
        <taxon>Ixodes</taxon>
    </lineage>
</organism>
<accession>A0AC60PHS2</accession>
<proteinExistence type="predicted"/>
<comment type="caution">
    <text evidence="1">The sequence shown here is derived from an EMBL/GenBank/DDBJ whole genome shotgun (WGS) entry which is preliminary data.</text>
</comment>
<reference evidence="1 2" key="1">
    <citation type="journal article" date="2020" name="Cell">
        <title>Large-Scale Comparative Analyses of Tick Genomes Elucidate Their Genetic Diversity and Vector Capacities.</title>
        <authorList>
            <consortium name="Tick Genome and Microbiome Consortium (TIGMIC)"/>
            <person name="Jia N."/>
            <person name="Wang J."/>
            <person name="Shi W."/>
            <person name="Du L."/>
            <person name="Sun Y."/>
            <person name="Zhan W."/>
            <person name="Jiang J.F."/>
            <person name="Wang Q."/>
            <person name="Zhang B."/>
            <person name="Ji P."/>
            <person name="Bell-Sakyi L."/>
            <person name="Cui X.M."/>
            <person name="Yuan T.T."/>
            <person name="Jiang B.G."/>
            <person name="Yang W.F."/>
            <person name="Lam T.T."/>
            <person name="Chang Q.C."/>
            <person name="Ding S.J."/>
            <person name="Wang X.J."/>
            <person name="Zhu J.G."/>
            <person name="Ruan X.D."/>
            <person name="Zhao L."/>
            <person name="Wei J.T."/>
            <person name="Ye R.Z."/>
            <person name="Que T.C."/>
            <person name="Du C.H."/>
            <person name="Zhou Y.H."/>
            <person name="Cheng J.X."/>
            <person name="Dai P.F."/>
            <person name="Guo W.B."/>
            <person name="Han X.H."/>
            <person name="Huang E.J."/>
            <person name="Li L.F."/>
            <person name="Wei W."/>
            <person name="Gao Y.C."/>
            <person name="Liu J.Z."/>
            <person name="Shao H.Z."/>
            <person name="Wang X."/>
            <person name="Wang C.C."/>
            <person name="Yang T.C."/>
            <person name="Huo Q.B."/>
            <person name="Li W."/>
            <person name="Chen H.Y."/>
            <person name="Chen S.E."/>
            <person name="Zhou L.G."/>
            <person name="Ni X.B."/>
            <person name="Tian J.H."/>
            <person name="Sheng Y."/>
            <person name="Liu T."/>
            <person name="Pan Y.S."/>
            <person name="Xia L.Y."/>
            <person name="Li J."/>
            <person name="Zhao F."/>
            <person name="Cao W.C."/>
        </authorList>
    </citation>
    <scope>NUCLEOTIDE SEQUENCE [LARGE SCALE GENOMIC DNA]</scope>
    <source>
        <strain evidence="1">Iper-2018</strain>
    </source>
</reference>
<dbReference type="Proteomes" id="UP000805193">
    <property type="component" value="Unassembled WGS sequence"/>
</dbReference>
<evidence type="ECO:0000313" key="1">
    <source>
        <dbReference type="EMBL" id="KAG0420027.1"/>
    </source>
</evidence>
<dbReference type="EMBL" id="JABSTQ010010551">
    <property type="protein sequence ID" value="KAG0420027.1"/>
    <property type="molecule type" value="Genomic_DNA"/>
</dbReference>
<keyword evidence="2" id="KW-1185">Reference proteome</keyword>
<gene>
    <name evidence="1" type="ORF">HPB47_003725</name>
</gene>
<name>A0AC60PHS2_IXOPE</name>
<sequence length="135" mass="14476">MAHRYGPPGDILSRQSEDALLASGFTPESSTHEAEDAWKLRRSETKFAGRRGWDGAGDRSRRSQPCTALSSPLETELAAVKIVLCELAATTLASVVILWSIRLPDGLSHCGLSPPPKLDDTPPLARTVASLAADR</sequence>
<protein>
    <submittedName>
        <fullName evidence="1">Uncharacterized protein</fullName>
    </submittedName>
</protein>